<feature type="compositionally biased region" description="Basic and acidic residues" evidence="1">
    <location>
        <begin position="57"/>
        <end position="74"/>
    </location>
</feature>
<gene>
    <name evidence="2" type="ORF">EYF80_027012</name>
</gene>
<dbReference type="AlphaFoldDB" id="A0A4Z2HAJ7"/>
<evidence type="ECO:0000313" key="2">
    <source>
        <dbReference type="EMBL" id="TNN62786.1"/>
    </source>
</evidence>
<keyword evidence="3" id="KW-1185">Reference proteome</keyword>
<protein>
    <submittedName>
        <fullName evidence="2">Uncharacterized protein</fullName>
    </submittedName>
</protein>
<feature type="region of interest" description="Disordered" evidence="1">
    <location>
        <begin position="53"/>
        <end position="86"/>
    </location>
</feature>
<accession>A0A4Z2HAJ7</accession>
<sequence length="136" mass="14913">MAFSSKTRHLSRAEWRRRSLIPVSSWAEGGSTDTRRPSATSAAKLSLFVLRGGGWGGREKQKKESYEPKAEPYSRDTSSSPRPGDVGGLKCTHHFLSTTGHNVSNHLAVPSLECIGCRVLERAQGYFQKADAPPSR</sequence>
<organism evidence="2 3">
    <name type="scientific">Liparis tanakae</name>
    <name type="common">Tanaka's snailfish</name>
    <dbReference type="NCBI Taxonomy" id="230148"/>
    <lineage>
        <taxon>Eukaryota</taxon>
        <taxon>Metazoa</taxon>
        <taxon>Chordata</taxon>
        <taxon>Craniata</taxon>
        <taxon>Vertebrata</taxon>
        <taxon>Euteleostomi</taxon>
        <taxon>Actinopterygii</taxon>
        <taxon>Neopterygii</taxon>
        <taxon>Teleostei</taxon>
        <taxon>Neoteleostei</taxon>
        <taxon>Acanthomorphata</taxon>
        <taxon>Eupercaria</taxon>
        <taxon>Perciformes</taxon>
        <taxon>Cottioidei</taxon>
        <taxon>Cottales</taxon>
        <taxon>Liparidae</taxon>
        <taxon>Liparis</taxon>
    </lineage>
</organism>
<comment type="caution">
    <text evidence="2">The sequence shown here is derived from an EMBL/GenBank/DDBJ whole genome shotgun (WGS) entry which is preliminary data.</text>
</comment>
<proteinExistence type="predicted"/>
<dbReference type="Proteomes" id="UP000314294">
    <property type="component" value="Unassembled WGS sequence"/>
</dbReference>
<name>A0A4Z2HAJ7_9TELE</name>
<evidence type="ECO:0000256" key="1">
    <source>
        <dbReference type="SAM" id="MobiDB-lite"/>
    </source>
</evidence>
<dbReference type="EMBL" id="SRLO01000286">
    <property type="protein sequence ID" value="TNN62786.1"/>
    <property type="molecule type" value="Genomic_DNA"/>
</dbReference>
<reference evidence="2 3" key="1">
    <citation type="submission" date="2019-03" db="EMBL/GenBank/DDBJ databases">
        <title>First draft genome of Liparis tanakae, snailfish: a comprehensive survey of snailfish specific genes.</title>
        <authorList>
            <person name="Kim W."/>
            <person name="Song I."/>
            <person name="Jeong J.-H."/>
            <person name="Kim D."/>
            <person name="Kim S."/>
            <person name="Ryu S."/>
            <person name="Song J.Y."/>
            <person name="Lee S.K."/>
        </authorList>
    </citation>
    <scope>NUCLEOTIDE SEQUENCE [LARGE SCALE GENOMIC DNA]</scope>
    <source>
        <tissue evidence="2">Muscle</tissue>
    </source>
</reference>
<evidence type="ECO:0000313" key="3">
    <source>
        <dbReference type="Proteomes" id="UP000314294"/>
    </source>
</evidence>